<evidence type="ECO:0000313" key="1">
    <source>
        <dbReference type="EMBL" id="TNN05046.1"/>
    </source>
</evidence>
<evidence type="ECO:0000313" key="2">
    <source>
        <dbReference type="Proteomes" id="UP000311919"/>
    </source>
</evidence>
<comment type="caution">
    <text evidence="1">The sequence shown here is derived from an EMBL/GenBank/DDBJ whole genome shotgun (WGS) entry which is preliminary data.</text>
</comment>
<gene>
    <name evidence="1" type="ORF">EWB00_009749</name>
</gene>
<dbReference type="Proteomes" id="UP000311919">
    <property type="component" value="Unassembled WGS sequence"/>
</dbReference>
<keyword evidence="2" id="KW-1185">Reference proteome</keyword>
<dbReference type="EMBL" id="SKCS01000625">
    <property type="protein sequence ID" value="TNN05046.1"/>
    <property type="molecule type" value="Genomic_DNA"/>
</dbReference>
<accession>A0A4Z2CLG6</accession>
<organism evidence="1 2">
    <name type="scientific">Schistosoma japonicum</name>
    <name type="common">Blood fluke</name>
    <dbReference type="NCBI Taxonomy" id="6182"/>
    <lineage>
        <taxon>Eukaryota</taxon>
        <taxon>Metazoa</taxon>
        <taxon>Spiralia</taxon>
        <taxon>Lophotrochozoa</taxon>
        <taxon>Platyhelminthes</taxon>
        <taxon>Trematoda</taxon>
        <taxon>Digenea</taxon>
        <taxon>Strigeidida</taxon>
        <taxon>Schistosomatoidea</taxon>
        <taxon>Schistosomatidae</taxon>
        <taxon>Schistosoma</taxon>
    </lineage>
</organism>
<protein>
    <submittedName>
        <fullName evidence="1">Uncharacterized protein</fullName>
    </submittedName>
</protein>
<name>A0A4Z2CLG6_SCHJA</name>
<proteinExistence type="predicted"/>
<dbReference type="AlphaFoldDB" id="A0A4Z2CLG6"/>
<sequence>MKTIEKKLTDTNQTNSVDRYLDRFQIDMNQLVAWIDSVQNLLYMLDTTDNQQFNGNLPRFYLQMNLVNSLQSIQLYYSYLDKKLMEISQWNTAVESVYRL</sequence>
<reference evidence="1 2" key="1">
    <citation type="submission" date="2019-03" db="EMBL/GenBank/DDBJ databases">
        <title>An improved genome assembly of the fluke Schistosoma japonicum.</title>
        <authorList>
            <person name="Hu W."/>
            <person name="Luo F."/>
            <person name="Yin M."/>
            <person name="Mo X."/>
            <person name="Sun C."/>
            <person name="Wu Q."/>
            <person name="Zhu B."/>
            <person name="Xiang M."/>
            <person name="Wang J."/>
            <person name="Wang Y."/>
            <person name="Zhang T."/>
            <person name="Xu B."/>
            <person name="Zheng H."/>
            <person name="Feng Z."/>
        </authorList>
    </citation>
    <scope>NUCLEOTIDE SEQUENCE [LARGE SCALE GENOMIC DNA]</scope>
    <source>
        <strain evidence="1">HuSjv2</strain>
        <tissue evidence="1">Worms</tissue>
    </source>
</reference>